<keyword evidence="3" id="KW-1185">Reference proteome</keyword>
<dbReference type="RefSeq" id="WP_126614914.1">
    <property type="nucleotide sequence ID" value="NZ_CP034562.1"/>
</dbReference>
<dbReference type="PANTHER" id="PTHR37841">
    <property type="entry name" value="GLR2918 PROTEIN"/>
    <property type="match status" value="1"/>
</dbReference>
<accession>A0A3Q9FQJ0</accession>
<dbReference type="EMBL" id="CP034562">
    <property type="protein sequence ID" value="AZQ62926.1"/>
    <property type="molecule type" value="Genomic_DNA"/>
</dbReference>
<evidence type="ECO:0000256" key="1">
    <source>
        <dbReference type="SAM" id="SignalP"/>
    </source>
</evidence>
<dbReference type="AlphaFoldDB" id="A0A3Q9FQJ0"/>
<dbReference type="OrthoDB" id="2485468at2"/>
<gene>
    <name evidence="2" type="ORF">EI427_11960</name>
</gene>
<feature type="signal peptide" evidence="1">
    <location>
        <begin position="1"/>
        <end position="21"/>
    </location>
</feature>
<reference evidence="2 3" key="1">
    <citation type="submission" date="2018-12" db="EMBL/GenBank/DDBJ databases">
        <title>Flammeovirga pectinis sp. nov., isolated from the gut of the Korean scallop, Patinopecten yessoensis.</title>
        <authorList>
            <person name="Bae J.-W."/>
            <person name="Jeong Y.-S."/>
            <person name="Kang W."/>
        </authorList>
    </citation>
    <scope>NUCLEOTIDE SEQUENCE [LARGE SCALE GENOMIC DNA]</scope>
    <source>
        <strain evidence="2 3">L12M1</strain>
    </source>
</reference>
<keyword evidence="1" id="KW-0732">Signal</keyword>
<dbReference type="PANTHER" id="PTHR37841:SF1">
    <property type="entry name" value="DUF3298 DOMAIN-CONTAINING PROTEIN"/>
    <property type="match status" value="1"/>
</dbReference>
<dbReference type="KEGG" id="fll:EI427_11960"/>
<protein>
    <submittedName>
        <fullName evidence="2">WG repeat-containing protein</fullName>
    </submittedName>
</protein>
<name>A0A3Q9FQJ0_9BACT</name>
<evidence type="ECO:0000313" key="2">
    <source>
        <dbReference type="EMBL" id="AZQ62926.1"/>
    </source>
</evidence>
<dbReference type="Proteomes" id="UP000267268">
    <property type="component" value="Chromosome 1"/>
</dbReference>
<dbReference type="InterPro" id="IPR032774">
    <property type="entry name" value="WG_beta_rep"/>
</dbReference>
<dbReference type="Pfam" id="PF14903">
    <property type="entry name" value="WG_beta_rep"/>
    <property type="match status" value="3"/>
</dbReference>
<organism evidence="2 3">
    <name type="scientific">Flammeovirga pectinis</name>
    <dbReference type="NCBI Taxonomy" id="2494373"/>
    <lineage>
        <taxon>Bacteria</taxon>
        <taxon>Pseudomonadati</taxon>
        <taxon>Bacteroidota</taxon>
        <taxon>Cytophagia</taxon>
        <taxon>Cytophagales</taxon>
        <taxon>Flammeovirgaceae</taxon>
        <taxon>Flammeovirga</taxon>
    </lineage>
</organism>
<proteinExistence type="predicted"/>
<evidence type="ECO:0000313" key="3">
    <source>
        <dbReference type="Proteomes" id="UP000267268"/>
    </source>
</evidence>
<feature type="chain" id="PRO_5018756120" evidence="1">
    <location>
        <begin position="22"/>
        <end position="630"/>
    </location>
</feature>
<sequence length="630" mass="71717">MKSTITVILLTLFLCVNNSIATTEKDKLIPVSKDNKWGYCNTSNNLVINYLFDDVNPFSDSGLAIVTLKQKKGVIDLNGEWVIKPKYLEIKQTLVDKEFIVYNTKNKAGIISGNEDKLLPLKYDSIRVFDQFDTYLVYQNNSCGLYSVKEGKWKIDPVYKSLVFDVNNFLLIENEQGVGILDPVSYSMITEPKVSHSKSRGIATTELITFDKWDDISAIKTVNGYNLINKKGQLLTQPSESQIREIDTEYYQSQGFNLADNALYISKNIIYSLEDDGTIVTSELEDHKVEAHPSLEIKKVAAGSYVLYNDDEEIPLSYDSLVYFNHRVLQGISFDSETGETKHTLISLDEDNLGEILVNDYESLRSYSPVLEDDKPVEWIIVMDDQNKQGVYDIDLNEFVVDIKYDQLYTPYVEDYGLLIVGNRGDKYAFYDINKRSLVTDMRYESTVGHEIELTHEILLLERKVKDGPARQVTDLYSLKDDKLTGKSINGHSISMRHQKGTVHYSNNRKGWEQNIDYQFSEFAPEHYAFMFLQDKGDGKIGIGFLDKDFNTVFPSKYATVEFVEEGNPYLKVTDFEFNEGIVKTDGSVVVPLGKYVSVGAMKDGMAPVVDQNGRSFYINEKGEEYSVND</sequence>